<evidence type="ECO:0000313" key="8">
    <source>
        <dbReference type="EMBL" id="MBO8460013.1"/>
    </source>
</evidence>
<dbReference type="Gene3D" id="3.30.1490.190">
    <property type="match status" value="1"/>
</dbReference>
<dbReference type="EMBL" id="JADIMG010000067">
    <property type="protein sequence ID" value="MBO8460013.1"/>
    <property type="molecule type" value="Genomic_DNA"/>
</dbReference>
<dbReference type="AlphaFoldDB" id="A0A9D9HUC8"/>
<dbReference type="GO" id="GO:0000976">
    <property type="term" value="F:transcription cis-regulatory region binding"/>
    <property type="evidence" value="ECO:0007669"/>
    <property type="project" value="TreeGrafter"/>
</dbReference>
<feature type="binding site" evidence="7">
    <location>
        <position position="136"/>
    </location>
    <ligand>
        <name>Zn(2+)</name>
        <dbReference type="ChEBI" id="CHEBI:29105"/>
    </ligand>
</feature>
<evidence type="ECO:0000313" key="9">
    <source>
        <dbReference type="Proteomes" id="UP000823641"/>
    </source>
</evidence>
<dbReference type="InterPro" id="IPR036390">
    <property type="entry name" value="WH_DNA-bd_sf"/>
</dbReference>
<dbReference type="InterPro" id="IPR002481">
    <property type="entry name" value="FUR"/>
</dbReference>
<comment type="cofactor">
    <cofactor evidence="7">
        <name>Zn(2+)</name>
        <dbReference type="ChEBI" id="CHEBI:29105"/>
    </cofactor>
    <text evidence="7">Binds 1 zinc ion per subunit.</text>
</comment>
<reference evidence="8" key="1">
    <citation type="submission" date="2020-10" db="EMBL/GenBank/DDBJ databases">
        <authorList>
            <person name="Gilroy R."/>
        </authorList>
    </citation>
    <scope>NUCLEOTIDE SEQUENCE</scope>
    <source>
        <strain evidence="8">G3-3990</strain>
    </source>
</reference>
<protein>
    <submittedName>
        <fullName evidence="8">Transcriptional repressor</fullName>
    </submittedName>
</protein>
<dbReference type="PANTHER" id="PTHR33202">
    <property type="entry name" value="ZINC UPTAKE REGULATION PROTEIN"/>
    <property type="match status" value="1"/>
</dbReference>
<evidence type="ECO:0000256" key="6">
    <source>
        <dbReference type="ARBA" id="ARBA00023163"/>
    </source>
</evidence>
<evidence type="ECO:0000256" key="4">
    <source>
        <dbReference type="ARBA" id="ARBA00023015"/>
    </source>
</evidence>
<evidence type="ECO:0000256" key="5">
    <source>
        <dbReference type="ARBA" id="ARBA00023125"/>
    </source>
</evidence>
<feature type="binding site" evidence="7">
    <location>
        <position position="100"/>
    </location>
    <ligand>
        <name>Zn(2+)</name>
        <dbReference type="ChEBI" id="CHEBI:29105"/>
    </ligand>
</feature>
<dbReference type="Pfam" id="PF01475">
    <property type="entry name" value="FUR"/>
    <property type="match status" value="1"/>
</dbReference>
<keyword evidence="3 7" id="KW-0862">Zinc</keyword>
<evidence type="ECO:0000256" key="2">
    <source>
        <dbReference type="ARBA" id="ARBA00022491"/>
    </source>
</evidence>
<keyword evidence="5" id="KW-0238">DNA-binding</keyword>
<accession>A0A9D9HUC8</accession>
<dbReference type="GO" id="GO:1900376">
    <property type="term" value="P:regulation of secondary metabolite biosynthetic process"/>
    <property type="evidence" value="ECO:0007669"/>
    <property type="project" value="TreeGrafter"/>
</dbReference>
<keyword evidence="2" id="KW-0678">Repressor</keyword>
<dbReference type="PANTHER" id="PTHR33202:SF22">
    <property type="entry name" value="HYDROGEN PEROXIDE SENSITIVE REPRESSOR"/>
    <property type="match status" value="1"/>
</dbReference>
<feature type="binding site" evidence="7">
    <location>
        <position position="133"/>
    </location>
    <ligand>
        <name>Zn(2+)</name>
        <dbReference type="ChEBI" id="CHEBI:29105"/>
    </ligand>
</feature>
<evidence type="ECO:0000256" key="3">
    <source>
        <dbReference type="ARBA" id="ARBA00022833"/>
    </source>
</evidence>
<dbReference type="GO" id="GO:0008270">
    <property type="term" value="F:zinc ion binding"/>
    <property type="evidence" value="ECO:0007669"/>
    <property type="project" value="TreeGrafter"/>
</dbReference>
<keyword evidence="4" id="KW-0805">Transcription regulation</keyword>
<name>A0A9D9HUC8_9BACT</name>
<dbReference type="Gene3D" id="1.10.10.10">
    <property type="entry name" value="Winged helix-like DNA-binding domain superfamily/Winged helix DNA-binding domain"/>
    <property type="match status" value="1"/>
</dbReference>
<dbReference type="SUPFAM" id="SSF46785">
    <property type="entry name" value="Winged helix' DNA-binding domain"/>
    <property type="match status" value="1"/>
</dbReference>
<evidence type="ECO:0000256" key="7">
    <source>
        <dbReference type="PIRSR" id="PIRSR602481-1"/>
    </source>
</evidence>
<keyword evidence="7" id="KW-0479">Metal-binding</keyword>
<gene>
    <name evidence="8" type="ORF">IAA73_06765</name>
</gene>
<dbReference type="InterPro" id="IPR043135">
    <property type="entry name" value="Fur_C"/>
</dbReference>
<reference evidence="8" key="2">
    <citation type="journal article" date="2021" name="PeerJ">
        <title>Extensive microbial diversity within the chicken gut microbiome revealed by metagenomics and culture.</title>
        <authorList>
            <person name="Gilroy R."/>
            <person name="Ravi A."/>
            <person name="Getino M."/>
            <person name="Pursley I."/>
            <person name="Horton D.L."/>
            <person name="Alikhan N.F."/>
            <person name="Baker D."/>
            <person name="Gharbi K."/>
            <person name="Hall N."/>
            <person name="Watson M."/>
            <person name="Adriaenssens E.M."/>
            <person name="Foster-Nyarko E."/>
            <person name="Jarju S."/>
            <person name="Secka A."/>
            <person name="Antonio M."/>
            <person name="Oren A."/>
            <person name="Chaudhuri R.R."/>
            <person name="La Ragione R."/>
            <person name="Hildebrand F."/>
            <person name="Pallen M.J."/>
        </authorList>
    </citation>
    <scope>NUCLEOTIDE SEQUENCE</scope>
    <source>
        <strain evidence="8">G3-3990</strain>
    </source>
</reference>
<sequence>METDDLTTCLEQKGVKPTANRILVLKALKESAHPMCLADLENELITMDKSSIFRVLTLFQEHEIVHTFEDGRGILHYELCTSTTVCNLSDAHIHFYCESCQKSFCMDNIAIPNFQLQEGFIAHSISFVIKGTCPKCSRKQGLL</sequence>
<proteinExistence type="inferred from homology"/>
<keyword evidence="6" id="KW-0804">Transcription</keyword>
<dbReference type="GO" id="GO:0045892">
    <property type="term" value="P:negative regulation of DNA-templated transcription"/>
    <property type="evidence" value="ECO:0007669"/>
    <property type="project" value="TreeGrafter"/>
</dbReference>
<dbReference type="GO" id="GO:0003700">
    <property type="term" value="F:DNA-binding transcription factor activity"/>
    <property type="evidence" value="ECO:0007669"/>
    <property type="project" value="InterPro"/>
</dbReference>
<dbReference type="Proteomes" id="UP000823641">
    <property type="component" value="Unassembled WGS sequence"/>
</dbReference>
<comment type="similarity">
    <text evidence="1">Belongs to the Fur family.</text>
</comment>
<dbReference type="InterPro" id="IPR036388">
    <property type="entry name" value="WH-like_DNA-bd_sf"/>
</dbReference>
<feature type="binding site" evidence="7">
    <location>
        <position position="97"/>
    </location>
    <ligand>
        <name>Zn(2+)</name>
        <dbReference type="ChEBI" id="CHEBI:29105"/>
    </ligand>
</feature>
<organism evidence="8 9">
    <name type="scientific">Candidatus Gallipaludibacter merdavium</name>
    <dbReference type="NCBI Taxonomy" id="2840839"/>
    <lineage>
        <taxon>Bacteria</taxon>
        <taxon>Pseudomonadati</taxon>
        <taxon>Bacteroidota</taxon>
        <taxon>Bacteroidia</taxon>
        <taxon>Bacteroidales</taxon>
        <taxon>Candidatus Gallipaludibacter</taxon>
    </lineage>
</organism>
<comment type="caution">
    <text evidence="8">The sequence shown here is derived from an EMBL/GenBank/DDBJ whole genome shotgun (WGS) entry which is preliminary data.</text>
</comment>
<evidence type="ECO:0000256" key="1">
    <source>
        <dbReference type="ARBA" id="ARBA00007957"/>
    </source>
</evidence>